<dbReference type="Proteomes" id="UP000027451">
    <property type="component" value="Unassembled WGS sequence"/>
</dbReference>
<protein>
    <submittedName>
        <fullName evidence="3">Thioesterase</fullName>
    </submittedName>
</protein>
<gene>
    <name evidence="3" type="ORF">BG60_28785</name>
</gene>
<proteinExistence type="inferred from homology"/>
<dbReference type="SUPFAM" id="SSF54637">
    <property type="entry name" value="Thioesterase/thiol ester dehydrase-isomerase"/>
    <property type="match status" value="1"/>
</dbReference>
<dbReference type="Gene3D" id="3.10.129.10">
    <property type="entry name" value="Hotdog Thioesterase"/>
    <property type="match status" value="1"/>
</dbReference>
<dbReference type="InterPro" id="IPR050563">
    <property type="entry name" value="4-hydroxybenzoyl-CoA_TE"/>
</dbReference>
<dbReference type="GO" id="GO:0047617">
    <property type="term" value="F:fatty acyl-CoA hydrolase activity"/>
    <property type="evidence" value="ECO:0007669"/>
    <property type="project" value="TreeGrafter"/>
</dbReference>
<keyword evidence="4" id="KW-1185">Reference proteome</keyword>
<comment type="similarity">
    <text evidence="1">Belongs to the 4-hydroxybenzoyl-CoA thioesterase family.</text>
</comment>
<dbReference type="AlphaFoldDB" id="A0A656QBH1"/>
<dbReference type="OrthoDB" id="9799036at2"/>
<evidence type="ECO:0000256" key="2">
    <source>
        <dbReference type="ARBA" id="ARBA00022801"/>
    </source>
</evidence>
<comment type="caution">
    <text evidence="3">The sequence shown here is derived from an EMBL/GenBank/DDBJ whole genome shotgun (WGS) entry which is preliminary data.</text>
</comment>
<sequence>MDEDSYEHWSTDTVRWSDTDRIGHVNHLAIGAYFETGRSRFIAELEEPHQTFVTASLTMEFIRELHWPDLVRIGTAVIEVGNTSCKLIQGVFSNGSCVALATTVLVLIDSDTRQPVAIPDQQRSMMGLHALK</sequence>
<dbReference type="EMBL" id="JFHD01000049">
    <property type="protein sequence ID" value="KDR25330.1"/>
    <property type="molecule type" value="Genomic_DNA"/>
</dbReference>
<dbReference type="InterPro" id="IPR029069">
    <property type="entry name" value="HotDog_dom_sf"/>
</dbReference>
<name>A0A656QBH1_9BURK</name>
<evidence type="ECO:0000313" key="4">
    <source>
        <dbReference type="Proteomes" id="UP000027451"/>
    </source>
</evidence>
<keyword evidence="2" id="KW-0378">Hydrolase</keyword>
<dbReference type="RefSeq" id="WP_033535934.1">
    <property type="nucleotide sequence ID" value="NZ_JFHD01000049.1"/>
</dbReference>
<evidence type="ECO:0000256" key="1">
    <source>
        <dbReference type="ARBA" id="ARBA00005953"/>
    </source>
</evidence>
<dbReference type="PANTHER" id="PTHR31793:SF27">
    <property type="entry name" value="NOVEL THIOESTERASE SUPERFAMILY DOMAIN AND SAPOSIN A-TYPE DOMAIN CONTAINING PROTEIN (0610012H03RIK)"/>
    <property type="match status" value="1"/>
</dbReference>
<reference evidence="3 4" key="1">
    <citation type="submission" date="2014-03" db="EMBL/GenBank/DDBJ databases">
        <title>Draft Genome Sequences of Four Burkholderia Strains.</title>
        <authorList>
            <person name="Liu X.Y."/>
            <person name="Li C.X."/>
            <person name="Xu J.H."/>
        </authorList>
    </citation>
    <scope>NUCLEOTIDE SEQUENCE [LARGE SCALE GENOMIC DNA]</scope>
    <source>
        <strain evidence="3 4">OP-1</strain>
    </source>
</reference>
<accession>A0A656QBH1</accession>
<dbReference type="PANTHER" id="PTHR31793">
    <property type="entry name" value="4-HYDROXYBENZOYL-COA THIOESTERASE FAMILY MEMBER"/>
    <property type="match status" value="1"/>
</dbReference>
<organism evidence="3 4">
    <name type="scientific">Caballeronia zhejiangensis</name>
    <dbReference type="NCBI Taxonomy" id="871203"/>
    <lineage>
        <taxon>Bacteria</taxon>
        <taxon>Pseudomonadati</taxon>
        <taxon>Pseudomonadota</taxon>
        <taxon>Betaproteobacteria</taxon>
        <taxon>Burkholderiales</taxon>
        <taxon>Burkholderiaceae</taxon>
        <taxon>Caballeronia</taxon>
    </lineage>
</organism>
<dbReference type="CDD" id="cd00586">
    <property type="entry name" value="4HBT"/>
    <property type="match status" value="1"/>
</dbReference>
<evidence type="ECO:0000313" key="3">
    <source>
        <dbReference type="EMBL" id="KDR25330.1"/>
    </source>
</evidence>
<dbReference type="Pfam" id="PF13279">
    <property type="entry name" value="4HBT_2"/>
    <property type="match status" value="1"/>
</dbReference>